<evidence type="ECO:0000313" key="3">
    <source>
        <dbReference type="Proteomes" id="UP000291758"/>
    </source>
</evidence>
<keyword evidence="3" id="KW-1185">Reference proteome</keyword>
<dbReference type="AlphaFoldDB" id="A0A4P6ELJ8"/>
<organism evidence="2 3">
    <name type="scientific">Xylanimonas allomyrinae</name>
    <dbReference type="NCBI Taxonomy" id="2509459"/>
    <lineage>
        <taxon>Bacteria</taxon>
        <taxon>Bacillati</taxon>
        <taxon>Actinomycetota</taxon>
        <taxon>Actinomycetes</taxon>
        <taxon>Micrococcales</taxon>
        <taxon>Promicromonosporaceae</taxon>
        <taxon>Xylanimonas</taxon>
    </lineage>
</organism>
<dbReference type="KEGG" id="xyl:ET495_08300"/>
<name>A0A4P6ELJ8_9MICO</name>
<sequence>MKHPEQSAVTLRRATITVLDDGSLAVTLDGEPFDGAAEWLAVGEPAIRAVLPALAGAAGQTVRVDIHLPGGRHLVEYLTPDDVGDGDAPASASPPAGAQPVRRSGGGTVFGVAEQGFRPGEVVSVAVVVAATHADATGLATLRMPPGLLAGRPLELMLLGHTSGVVVVHDPHAIPQVAA</sequence>
<accession>A0A4P6ELJ8</accession>
<dbReference type="Proteomes" id="UP000291758">
    <property type="component" value="Chromosome"/>
</dbReference>
<evidence type="ECO:0000256" key="1">
    <source>
        <dbReference type="SAM" id="MobiDB-lite"/>
    </source>
</evidence>
<dbReference type="RefSeq" id="WP_129204158.1">
    <property type="nucleotide sequence ID" value="NZ_CP035495.1"/>
</dbReference>
<feature type="region of interest" description="Disordered" evidence="1">
    <location>
        <begin position="80"/>
        <end position="105"/>
    </location>
</feature>
<evidence type="ECO:0000313" key="2">
    <source>
        <dbReference type="EMBL" id="QAY63245.1"/>
    </source>
</evidence>
<dbReference type="OrthoDB" id="5146981at2"/>
<dbReference type="EMBL" id="CP035495">
    <property type="protein sequence ID" value="QAY63245.1"/>
    <property type="molecule type" value="Genomic_DNA"/>
</dbReference>
<proteinExistence type="predicted"/>
<feature type="compositionally biased region" description="Low complexity" evidence="1">
    <location>
        <begin position="86"/>
        <end position="98"/>
    </location>
</feature>
<reference evidence="2 3" key="1">
    <citation type="submission" date="2019-01" db="EMBL/GenBank/DDBJ databases">
        <title>Genome sequencing of strain 2JSPR-7.</title>
        <authorList>
            <person name="Heo J."/>
            <person name="Kim S.-J."/>
            <person name="Kim J.-S."/>
            <person name="Hong S.-B."/>
            <person name="Kwon S.-W."/>
        </authorList>
    </citation>
    <scope>NUCLEOTIDE SEQUENCE [LARGE SCALE GENOMIC DNA]</scope>
    <source>
        <strain evidence="2 3">2JSPR-7</strain>
    </source>
</reference>
<gene>
    <name evidence="2" type="ORF">ET495_08300</name>
</gene>
<protein>
    <submittedName>
        <fullName evidence="2">Uncharacterized protein</fullName>
    </submittedName>
</protein>